<dbReference type="Gene3D" id="2.40.160.210">
    <property type="entry name" value="Acyl-CoA thioesterase, double hotdog domain"/>
    <property type="match status" value="1"/>
</dbReference>
<dbReference type="EMBL" id="JASSQD010000003">
    <property type="protein sequence ID" value="MDK9559441.1"/>
    <property type="molecule type" value="Genomic_DNA"/>
</dbReference>
<gene>
    <name evidence="2" type="ORF">QQF73_17535</name>
</gene>
<feature type="domain" description="Acyl-CoA thioesterase-like C-terminal" evidence="1">
    <location>
        <begin position="15"/>
        <end position="106"/>
    </location>
</feature>
<dbReference type="InterPro" id="IPR049450">
    <property type="entry name" value="ACOT8-like_C"/>
</dbReference>
<name>A0ABT7HGE1_9GAMM</name>
<dbReference type="Pfam" id="PF20789">
    <property type="entry name" value="4HBT_3C"/>
    <property type="match status" value="1"/>
</dbReference>
<dbReference type="InterPro" id="IPR042171">
    <property type="entry name" value="Acyl-CoA_hotdog"/>
</dbReference>
<protein>
    <submittedName>
        <fullName evidence="2">Thioesterase family protein</fullName>
    </submittedName>
</protein>
<accession>A0ABT7HGE1</accession>
<dbReference type="Proteomes" id="UP001223547">
    <property type="component" value="Unassembled WGS sequence"/>
</dbReference>
<comment type="caution">
    <text evidence="2">The sequence shown here is derived from an EMBL/GenBank/DDBJ whole genome shotgun (WGS) entry which is preliminary data.</text>
</comment>
<reference evidence="2 3" key="1">
    <citation type="submission" date="2023-05" db="EMBL/GenBank/DDBJ databases">
        <title>Marinobacter albus sp. nov., a marine bacterium isolated from sand in a coastal intertidal zone of huludao.</title>
        <authorList>
            <person name="Deng T."/>
        </authorList>
    </citation>
    <scope>NUCLEOTIDE SEQUENCE [LARGE SCALE GENOMIC DNA]</scope>
    <source>
        <strain evidence="2 3">M216</strain>
    </source>
</reference>
<evidence type="ECO:0000259" key="1">
    <source>
        <dbReference type="Pfam" id="PF20789"/>
    </source>
</evidence>
<dbReference type="RefSeq" id="WP_285368993.1">
    <property type="nucleotide sequence ID" value="NZ_JASSQD010000003.1"/>
</dbReference>
<organism evidence="2 3">
    <name type="scientific">Marinobacter albus</name>
    <dbReference type="NCBI Taxonomy" id="3030833"/>
    <lineage>
        <taxon>Bacteria</taxon>
        <taxon>Pseudomonadati</taxon>
        <taxon>Pseudomonadota</taxon>
        <taxon>Gammaproteobacteria</taxon>
        <taxon>Pseudomonadales</taxon>
        <taxon>Marinobacteraceae</taxon>
        <taxon>Marinobacter</taxon>
    </lineage>
</organism>
<dbReference type="SUPFAM" id="SSF54637">
    <property type="entry name" value="Thioesterase/thiol ester dehydrase-isomerase"/>
    <property type="match status" value="1"/>
</dbReference>
<evidence type="ECO:0000313" key="3">
    <source>
        <dbReference type="Proteomes" id="UP001223547"/>
    </source>
</evidence>
<proteinExistence type="predicted"/>
<evidence type="ECO:0000313" key="2">
    <source>
        <dbReference type="EMBL" id="MDK9559441.1"/>
    </source>
</evidence>
<keyword evidence="3" id="KW-1185">Reference proteome</keyword>
<dbReference type="InterPro" id="IPR029069">
    <property type="entry name" value="HotDog_dom_sf"/>
</dbReference>
<sequence length="117" mass="12810">MQVDALSASEAQPVEQCPALPYIPNTTPEFTRHIEMRWSFGHMPFSGKGGREMGGWMQFCESPETFSDAHIVALVNTWPTAVLPHLSGPVPASSLSWALDIIHPRPALSPGDSGRHF</sequence>